<dbReference type="PANTHER" id="PTHR34580:SF3">
    <property type="entry name" value="PROTEIN PAFB"/>
    <property type="match status" value="1"/>
</dbReference>
<dbReference type="OrthoDB" id="6400324at2"/>
<dbReference type="Pfam" id="PF26107">
    <property type="entry name" value="BrxR_CTD"/>
    <property type="match status" value="1"/>
</dbReference>
<evidence type="ECO:0000313" key="5">
    <source>
        <dbReference type="EMBL" id="OYQ36351.1"/>
    </source>
</evidence>
<evidence type="ECO:0000313" key="6">
    <source>
        <dbReference type="Proteomes" id="UP000216991"/>
    </source>
</evidence>
<dbReference type="PANTHER" id="PTHR34580">
    <property type="match status" value="1"/>
</dbReference>
<evidence type="ECO:0000256" key="1">
    <source>
        <dbReference type="SAM" id="MobiDB-lite"/>
    </source>
</evidence>
<dbReference type="InterPro" id="IPR059019">
    <property type="entry name" value="WHD_CapW"/>
</dbReference>
<feature type="domain" description="DNA-binding transcriptional repressor CapW C-terminal dimerisation" evidence="3">
    <location>
        <begin position="211"/>
        <end position="281"/>
    </location>
</feature>
<gene>
    <name evidence="5" type="ORF">CHU93_01055</name>
</gene>
<evidence type="ECO:0000259" key="2">
    <source>
        <dbReference type="Pfam" id="PF13280"/>
    </source>
</evidence>
<dbReference type="EMBL" id="NOXT01000047">
    <property type="protein sequence ID" value="OYQ36351.1"/>
    <property type="molecule type" value="Genomic_DNA"/>
</dbReference>
<dbReference type="InterPro" id="IPR016634">
    <property type="entry name" value="CapW-like"/>
</dbReference>
<dbReference type="PROSITE" id="PS52050">
    <property type="entry name" value="WYL"/>
    <property type="match status" value="1"/>
</dbReference>
<dbReference type="InterPro" id="IPR026881">
    <property type="entry name" value="WYL_dom"/>
</dbReference>
<evidence type="ECO:0000259" key="4">
    <source>
        <dbReference type="Pfam" id="PF26109"/>
    </source>
</evidence>
<proteinExistence type="predicted"/>
<sequence length="311" mass="35392">MGEGKPSLRWSVEQKLQFIEFRLFWEGHVNRADLMDTFGVSLNQASGDLNRYIALAPDNMVYDKSGKTYVRSPAFSPHFMKPDATQYLAQVRSVAEGIVAPEDAWIGNLPTFDATPAPARGIDPAVLRSIVIAIRRREAVEVRYQSMSSPDPEWRWIAPHALAFDGFRWHTRSFCEKSNEYRDFVISRIVETRQSRPAGIISAADTAWHEIVELEIGPHPELSANQRRVIELDYGMQDGRTKIPVRRALLYYALKRLGLDTDPAARPPHDQQIVLLNNEEVVRSKNWQTSFSNDGKSETLQTGATRQQVER</sequence>
<reference evidence="5 6" key="1">
    <citation type="submission" date="2017-07" db="EMBL/GenBank/DDBJ databases">
        <title>Sandarakinorhabdus cyanobacteriorum sp. nov., a novel bacterium isolated from cyanobacterial aggregates in a eutrophic lake.</title>
        <authorList>
            <person name="Cai H."/>
        </authorList>
    </citation>
    <scope>NUCLEOTIDE SEQUENCE [LARGE SCALE GENOMIC DNA]</scope>
    <source>
        <strain evidence="5 6">TH057</strain>
    </source>
</reference>
<dbReference type="Pfam" id="PF26109">
    <property type="entry name" value="WHD_BrxR"/>
    <property type="match status" value="1"/>
</dbReference>
<protein>
    <submittedName>
        <fullName evidence="5">WYL domain-containing protein</fullName>
    </submittedName>
</protein>
<name>A0A255Z4J9_9SPHN</name>
<dbReference type="PIRSF" id="PIRSF015558">
    <property type="entry name" value="Txn_reg_DeoR_prd"/>
    <property type="match status" value="1"/>
</dbReference>
<feature type="region of interest" description="Disordered" evidence="1">
    <location>
        <begin position="288"/>
        <end position="311"/>
    </location>
</feature>
<comment type="caution">
    <text evidence="5">The sequence shown here is derived from an EMBL/GenBank/DDBJ whole genome shotgun (WGS) entry which is preliminary data.</text>
</comment>
<dbReference type="Proteomes" id="UP000216991">
    <property type="component" value="Unassembled WGS sequence"/>
</dbReference>
<feature type="domain" description="WYL" evidence="2">
    <location>
        <begin position="126"/>
        <end position="191"/>
    </location>
</feature>
<accession>A0A255Z4J9</accession>
<keyword evidence="6" id="KW-1185">Reference proteome</keyword>
<dbReference type="InterPro" id="IPR051534">
    <property type="entry name" value="CBASS_pafABC_assoc_protein"/>
</dbReference>
<dbReference type="AlphaFoldDB" id="A0A255Z4J9"/>
<evidence type="ECO:0000259" key="3">
    <source>
        <dbReference type="Pfam" id="PF26107"/>
    </source>
</evidence>
<dbReference type="InterPro" id="IPR059020">
    <property type="entry name" value="CapW_CTD"/>
</dbReference>
<feature type="domain" description="DNA-binding transcriptional repressor CapW winged helix-turn-helix" evidence="4">
    <location>
        <begin position="12"/>
        <end position="92"/>
    </location>
</feature>
<organism evidence="5 6">
    <name type="scientific">Sandarakinorhabdus cyanobacteriorum</name>
    <dbReference type="NCBI Taxonomy" id="1981098"/>
    <lineage>
        <taxon>Bacteria</taxon>
        <taxon>Pseudomonadati</taxon>
        <taxon>Pseudomonadota</taxon>
        <taxon>Alphaproteobacteria</taxon>
        <taxon>Sphingomonadales</taxon>
        <taxon>Sphingosinicellaceae</taxon>
        <taxon>Sandarakinorhabdus</taxon>
    </lineage>
</organism>
<dbReference type="Pfam" id="PF13280">
    <property type="entry name" value="WYL"/>
    <property type="match status" value="1"/>
</dbReference>